<dbReference type="Gene3D" id="3.90.1150.10">
    <property type="entry name" value="Aspartate Aminotransferase, domain 1"/>
    <property type="match status" value="1"/>
</dbReference>
<reference evidence="8" key="2">
    <citation type="submission" date="2017-02" db="UniProtKB">
        <authorList>
            <consortium name="WormBaseParasite"/>
        </authorList>
    </citation>
    <scope>IDENTIFICATION</scope>
</reference>
<evidence type="ECO:0000256" key="5">
    <source>
        <dbReference type="PIRSR" id="PIRSR017617-1"/>
    </source>
</evidence>
<protein>
    <submittedName>
        <fullName evidence="8">Beta_elim_lyase domain-containing protein</fullName>
    </submittedName>
</protein>
<dbReference type="GO" id="GO:0008732">
    <property type="term" value="F:L-allo-threonine aldolase activity"/>
    <property type="evidence" value="ECO:0007669"/>
    <property type="project" value="TreeGrafter"/>
</dbReference>
<dbReference type="InterPro" id="IPR015422">
    <property type="entry name" value="PyrdxlP-dep_Trfase_small"/>
</dbReference>
<evidence type="ECO:0000256" key="4">
    <source>
        <dbReference type="ARBA" id="ARBA00023239"/>
    </source>
</evidence>
<dbReference type="InterPro" id="IPR001597">
    <property type="entry name" value="ArAA_b-elim_lyase/Thr_aldolase"/>
</dbReference>
<evidence type="ECO:0000313" key="8">
    <source>
        <dbReference type="WBParaSite" id="ACAC_0000090201-mRNA-1"/>
    </source>
</evidence>
<comment type="cofactor">
    <cofactor evidence="1">
        <name>pyridoxal 5'-phosphate</name>
        <dbReference type="ChEBI" id="CHEBI:597326"/>
    </cofactor>
</comment>
<dbReference type="FunFam" id="3.40.640.10:FF:000030">
    <property type="entry name" value="Low-specificity L-threonine aldolase"/>
    <property type="match status" value="1"/>
</dbReference>
<dbReference type="Gene3D" id="3.40.640.10">
    <property type="entry name" value="Type I PLP-dependent aspartate aminotransferase-like (Major domain)"/>
    <property type="match status" value="1"/>
</dbReference>
<dbReference type="PANTHER" id="PTHR48097:SF9">
    <property type="entry name" value="L-THREONINE ALDOLASE"/>
    <property type="match status" value="1"/>
</dbReference>
<keyword evidence="4" id="KW-0456">Lyase</keyword>
<name>A0A0K0CUJ8_ANGCA</name>
<dbReference type="InterPro" id="IPR015424">
    <property type="entry name" value="PyrdxlP-dep_Trfase"/>
</dbReference>
<dbReference type="PANTHER" id="PTHR48097">
    <property type="entry name" value="L-THREONINE ALDOLASE-RELATED"/>
    <property type="match status" value="1"/>
</dbReference>
<dbReference type="GO" id="GO:0005829">
    <property type="term" value="C:cytosol"/>
    <property type="evidence" value="ECO:0007669"/>
    <property type="project" value="TreeGrafter"/>
</dbReference>
<evidence type="ECO:0000313" key="7">
    <source>
        <dbReference type="Proteomes" id="UP000035642"/>
    </source>
</evidence>
<dbReference type="Proteomes" id="UP000035642">
    <property type="component" value="Unassembled WGS sequence"/>
</dbReference>
<evidence type="ECO:0000259" key="6">
    <source>
        <dbReference type="Pfam" id="PF01212"/>
    </source>
</evidence>
<feature type="domain" description="Aromatic amino acid beta-eliminating lyase/threonine aldolase" evidence="6">
    <location>
        <begin position="1"/>
        <end position="256"/>
    </location>
</feature>
<dbReference type="WBParaSite" id="ACAC_0000090201-mRNA-1">
    <property type="protein sequence ID" value="ACAC_0000090201-mRNA-1"/>
    <property type="gene ID" value="ACAC_0000090201"/>
</dbReference>
<sequence length="338" mass="37059">MKEAMANAVIGDDVYGEDQTVNELEARCATSLGKEAGLFVVSGTMGNLLAIMAHCERGDEIIVGRYNHIHRWEQGNYAQLAGVSATTVDVENEGTIKIQDIEDSIRIKDNHMPRSRLICLENTHNYAGGRVLPLEYLRSVRELASRHNLSIHLDGARIYNASVALNVKVSEIAQYADSVMMCFSKGLGAPIGSILVGSKDFIVKARRSRKALGGGWRQAGMLAAAAHIALDRAEETVKRDHANARNLASGINSITPNALKHAIHAFENGITNIVILECGDRITPNQVQKFFAERGVLVMVFTATRVRMVLNWGVSEDDVKYILSVYNDFISSLPLVTK</sequence>
<organism evidence="7 8">
    <name type="scientific">Angiostrongylus cantonensis</name>
    <name type="common">Rat lungworm</name>
    <dbReference type="NCBI Taxonomy" id="6313"/>
    <lineage>
        <taxon>Eukaryota</taxon>
        <taxon>Metazoa</taxon>
        <taxon>Ecdysozoa</taxon>
        <taxon>Nematoda</taxon>
        <taxon>Chromadorea</taxon>
        <taxon>Rhabditida</taxon>
        <taxon>Rhabditina</taxon>
        <taxon>Rhabditomorpha</taxon>
        <taxon>Strongyloidea</taxon>
        <taxon>Metastrongylidae</taxon>
        <taxon>Angiostrongylus</taxon>
    </lineage>
</organism>
<reference evidence="7" key="1">
    <citation type="submission" date="2012-09" db="EMBL/GenBank/DDBJ databases">
        <authorList>
            <person name="Martin A.A."/>
        </authorList>
    </citation>
    <scope>NUCLEOTIDE SEQUENCE</scope>
</reference>
<dbReference type="NCBIfam" id="NF041359">
    <property type="entry name" value="GntG_guanitoxin"/>
    <property type="match status" value="1"/>
</dbReference>
<proteinExistence type="inferred from homology"/>
<accession>A0A0K0CUJ8</accession>
<comment type="similarity">
    <text evidence="2">Belongs to the threonine aldolase family.</text>
</comment>
<dbReference type="Pfam" id="PF01212">
    <property type="entry name" value="Beta_elim_lyase"/>
    <property type="match status" value="1"/>
</dbReference>
<dbReference type="PIRSF" id="PIRSF017617">
    <property type="entry name" value="Thr_aldolase"/>
    <property type="match status" value="1"/>
</dbReference>
<dbReference type="GO" id="GO:0006567">
    <property type="term" value="P:L-threonine catabolic process"/>
    <property type="evidence" value="ECO:0007669"/>
    <property type="project" value="TreeGrafter"/>
</dbReference>
<dbReference type="InterPro" id="IPR023603">
    <property type="entry name" value="Low_specificity_L-TA-like"/>
</dbReference>
<evidence type="ECO:0000256" key="3">
    <source>
        <dbReference type="ARBA" id="ARBA00022898"/>
    </source>
</evidence>
<feature type="modified residue" description="N6-(pyridoxal phosphate)lysine" evidence="5">
    <location>
        <position position="185"/>
    </location>
</feature>
<keyword evidence="7" id="KW-1185">Reference proteome</keyword>
<evidence type="ECO:0000256" key="2">
    <source>
        <dbReference type="ARBA" id="ARBA00006966"/>
    </source>
</evidence>
<evidence type="ECO:0000256" key="1">
    <source>
        <dbReference type="ARBA" id="ARBA00001933"/>
    </source>
</evidence>
<dbReference type="SUPFAM" id="SSF53383">
    <property type="entry name" value="PLP-dependent transferases"/>
    <property type="match status" value="1"/>
</dbReference>
<dbReference type="GO" id="GO:0006545">
    <property type="term" value="P:glycine biosynthetic process"/>
    <property type="evidence" value="ECO:0007669"/>
    <property type="project" value="TreeGrafter"/>
</dbReference>
<dbReference type="InterPro" id="IPR015421">
    <property type="entry name" value="PyrdxlP-dep_Trfase_major"/>
</dbReference>
<dbReference type="AlphaFoldDB" id="A0A0K0CUJ8"/>
<dbReference type="STRING" id="6313.A0A0K0CUJ8"/>
<keyword evidence="3" id="KW-0663">Pyridoxal phosphate</keyword>